<dbReference type="Proteomes" id="UP000018468">
    <property type="component" value="Linkage group LG13"/>
</dbReference>
<dbReference type="Ensembl" id="ENSLOCT00000002949.1">
    <property type="protein sequence ID" value="ENSLOCP00000002943.1"/>
    <property type="gene ID" value="ENSLOCG00000002506.1"/>
</dbReference>
<dbReference type="InterPro" id="IPR031518">
    <property type="entry name" value="DUF4693"/>
</dbReference>
<sequence>MERLQSTFHPQVPSRSLADVQDEVSSLRGRCSDLAQCWRTEQRTDSTGPSRWEREYESLLMLEGLMETSSGLLQRTDQLREAVEAWERFLPGDHCPVKMWRLWGQKGAGALSLPVLSYSSAKELRELEGLRLRVDILQQQIHLQKVMGEEVTPWLQSALSSGRPAPAVLRGLYSLLGEGGQPFPTLVLDDEPD</sequence>
<reference evidence="1" key="3">
    <citation type="submission" date="2025-09" db="UniProtKB">
        <authorList>
            <consortium name="Ensembl"/>
        </authorList>
    </citation>
    <scope>IDENTIFICATION</scope>
</reference>
<name>W5M3I5_LEPOC</name>
<dbReference type="eggNOG" id="ENOG502S5GP">
    <property type="taxonomic scope" value="Eukaryota"/>
</dbReference>
<dbReference type="PANTHER" id="PTHR14870:SF1">
    <property type="entry name" value="TUBULIN EPSILON AND DELTA COMPLEX PROTEIN 2"/>
    <property type="match status" value="1"/>
</dbReference>
<keyword evidence="2" id="KW-1185">Reference proteome</keyword>
<dbReference type="HOGENOM" id="CLU_1408312_0_0_1"/>
<accession>W5M3I5</accession>
<proteinExistence type="predicted"/>
<dbReference type="Pfam" id="PF15764">
    <property type="entry name" value="DUF4693"/>
    <property type="match status" value="1"/>
</dbReference>
<dbReference type="KEGG" id="loc:107078938"/>
<reference evidence="1" key="2">
    <citation type="submission" date="2025-08" db="UniProtKB">
        <authorList>
            <consortium name="Ensembl"/>
        </authorList>
    </citation>
    <scope>IDENTIFICATION</scope>
</reference>
<protein>
    <submittedName>
        <fullName evidence="1">Tubulin epsilon and delta complex 2</fullName>
    </submittedName>
</protein>
<reference evidence="2" key="1">
    <citation type="submission" date="2011-12" db="EMBL/GenBank/DDBJ databases">
        <title>The Draft Genome of Lepisosteus oculatus.</title>
        <authorList>
            <consortium name="The Broad Institute Genome Assembly &amp; Analysis Group"/>
            <consortium name="Computational R&amp;D Group"/>
            <consortium name="and Sequencing Platform"/>
            <person name="Di Palma F."/>
            <person name="Alfoldi J."/>
            <person name="Johnson J."/>
            <person name="Berlin A."/>
            <person name="Gnerre S."/>
            <person name="Jaffe D."/>
            <person name="MacCallum I."/>
            <person name="Young S."/>
            <person name="Walker B.J."/>
            <person name="Lander E.S."/>
            <person name="Lindblad-Toh K."/>
        </authorList>
    </citation>
    <scope>NUCLEOTIDE SEQUENCE [LARGE SCALE GENOMIC DNA]</scope>
</reference>
<evidence type="ECO:0000313" key="1">
    <source>
        <dbReference type="Ensembl" id="ENSLOCP00000002943.1"/>
    </source>
</evidence>
<dbReference type="AlphaFoldDB" id="W5M3I5"/>
<dbReference type="Bgee" id="ENSLOCG00000002506">
    <property type="expression patterns" value="Expressed in ovary and 13 other cell types or tissues"/>
</dbReference>
<dbReference type="InParanoid" id="W5M3I5"/>
<evidence type="ECO:0000313" key="2">
    <source>
        <dbReference type="Proteomes" id="UP000018468"/>
    </source>
</evidence>
<dbReference type="GeneTree" id="ENSGT00390000011149"/>
<dbReference type="OrthoDB" id="9939072at2759"/>
<dbReference type="EMBL" id="AHAT01031939">
    <property type="status" value="NOT_ANNOTATED_CDS"/>
    <property type="molecule type" value="Genomic_DNA"/>
</dbReference>
<dbReference type="PANTHER" id="PTHR14870">
    <property type="entry name" value="TUBULIN EPSILON AND DELTA COMPLEX PROTEIN 2"/>
    <property type="match status" value="1"/>
</dbReference>
<organism evidence="1 2">
    <name type="scientific">Lepisosteus oculatus</name>
    <name type="common">Spotted gar</name>
    <dbReference type="NCBI Taxonomy" id="7918"/>
    <lineage>
        <taxon>Eukaryota</taxon>
        <taxon>Metazoa</taxon>
        <taxon>Chordata</taxon>
        <taxon>Craniata</taxon>
        <taxon>Vertebrata</taxon>
        <taxon>Euteleostomi</taxon>
        <taxon>Actinopterygii</taxon>
        <taxon>Neopterygii</taxon>
        <taxon>Holostei</taxon>
        <taxon>Semionotiformes</taxon>
        <taxon>Lepisosteidae</taxon>
        <taxon>Lepisosteus</taxon>
    </lineage>
</organism>